<dbReference type="RefSeq" id="WP_330974507.1">
    <property type="nucleotide sequence ID" value="NZ_JAZGLY010000003.1"/>
</dbReference>
<dbReference type="Pfam" id="PF05591">
    <property type="entry name" value="T6SS_VipA"/>
    <property type="match status" value="1"/>
</dbReference>
<dbReference type="InterPro" id="IPR008312">
    <property type="entry name" value="T6SS_TssB1"/>
</dbReference>
<dbReference type="Proteomes" id="UP001357452">
    <property type="component" value="Unassembled WGS sequence"/>
</dbReference>
<reference evidence="1 2" key="1">
    <citation type="submission" date="2024-01" db="EMBL/GenBank/DDBJ databases">
        <title>Niabella digestum sp. nov., isolated from waste digestion system.</title>
        <authorList>
            <person name="Zhang L."/>
        </authorList>
    </citation>
    <scope>NUCLEOTIDE SEQUENCE [LARGE SCALE GENOMIC DNA]</scope>
    <source>
        <strain evidence="1 2">A18</strain>
    </source>
</reference>
<accession>A0ABU7RGI9</accession>
<organism evidence="1 2">
    <name type="scientific">Niabella digestorum</name>
    <dbReference type="NCBI Taxonomy" id="3117701"/>
    <lineage>
        <taxon>Bacteria</taxon>
        <taxon>Pseudomonadati</taxon>
        <taxon>Bacteroidota</taxon>
        <taxon>Chitinophagia</taxon>
        <taxon>Chitinophagales</taxon>
        <taxon>Chitinophagaceae</taxon>
        <taxon>Niabella</taxon>
    </lineage>
</organism>
<proteinExistence type="predicted"/>
<protein>
    <submittedName>
        <fullName evidence="1">Type VI secretion system contractile sheath small subunit</fullName>
    </submittedName>
</protein>
<name>A0ABU7RGI9_9BACT</name>
<evidence type="ECO:0000313" key="1">
    <source>
        <dbReference type="EMBL" id="MEE6187098.1"/>
    </source>
</evidence>
<keyword evidence="2" id="KW-1185">Reference proteome</keyword>
<comment type="caution">
    <text evidence="1">The sequence shown here is derived from an EMBL/GenBank/DDBJ whole genome shotgun (WGS) entry which is preliminary data.</text>
</comment>
<sequence length="151" mass="17083">MPIEPYGIGGTEVKNDASEAFADIPQNRVLMVEKLTDLPPVRPEIVHGLTTIEAVFEHYNPSVEMEFETEDGASMQEELHFKGLDDFGSKGIIRQSQYLSELDMKRTQYEKIVKQLKTNKLLRQALSDKSMKDNLVSALKVLVQELEGKSK</sequence>
<dbReference type="EMBL" id="JAZGLY010000003">
    <property type="protein sequence ID" value="MEE6187098.1"/>
    <property type="molecule type" value="Genomic_DNA"/>
</dbReference>
<evidence type="ECO:0000313" key="2">
    <source>
        <dbReference type="Proteomes" id="UP001357452"/>
    </source>
</evidence>
<gene>
    <name evidence="1" type="ORF">V2H41_07420</name>
</gene>